<name>A0A815TDD7_9BILA</name>
<dbReference type="PROSITE" id="PS50005">
    <property type="entry name" value="TPR"/>
    <property type="match status" value="1"/>
</dbReference>
<evidence type="ECO:0000256" key="1">
    <source>
        <dbReference type="ARBA" id="ARBA00022737"/>
    </source>
</evidence>
<gene>
    <name evidence="5" type="ORF">OKA104_LOCUS17301</name>
    <name evidence="4" type="ORF">VCS650_LOCUS42426</name>
</gene>
<sequence length="781" mass="91657">MMGCKISSYELLDDYECSTNLSINQISSSVHFADETLDSFTLIWLDSESKGNTLDSLKTKSLLLQICKHCFFYENCELFFSEIEQINFENKKTLLIVSGAFVEVLLSRKNIRNIISTVIIFSRFGYKYSRLKNDFIIDICIDLRSLKTSILREISSLKLNLYENQPFQSVRLLSSCRDDGANSGVYFKYILFIEILKKMPQTKHTWEIMLAQSRDYYRAQEYRLKQIDEFHQKYSADQAIKWYLSESFVYRLVNLAFRTEDISLWYIFRSYITDLCTQLEKVHREQNEKLGNRCLKLYRGQSQLLTKEIENIKSRPNSLVATTGFFSTSYDRTVAKMYTLYIANSNDYSSVLFEIVVDTSKLKNTIFVDVLEYFSLLDEFNILAESEQEVLFNIGSVFKILNVEYDNSEQLWVIKMEATDDGTQVVKSRITSIVEQNQNQNINFFFGQQMLEMCYYDAADYYFKRIVQELPRDHKDLGLAYDLIGDIHMRKTHWNAAFENFNKAYTIKKKYFSRNHPNLGTTLNNIGSYHQAIGNHKVAYDFYRKALKCVRDQVMIAMIKLNISSILVVRGQYLQALEKCYEILDLLEKIEPRPTSTIVVCQGIMGDIYYAKDEYDNANEFYTKAFELAKKILFIDDYHLTECIEALATLYKKQDYDDNHRAIQFCREQLLSYEKDLPENHITIAHILMILGKLSGEFDLYERALNIFERNNSQGYAFTADCLILMAKVYHEKNKFEEALVFYERAYNIQKKIYPSNHSLLVTSESLLSDLERKFKKQVII</sequence>
<proteinExistence type="predicted"/>
<dbReference type="Pfam" id="PF13181">
    <property type="entry name" value="TPR_8"/>
    <property type="match status" value="1"/>
</dbReference>
<dbReference type="EMBL" id="CAJOAY010001026">
    <property type="protein sequence ID" value="CAF3779650.1"/>
    <property type="molecule type" value="Genomic_DNA"/>
</dbReference>
<dbReference type="Pfam" id="PF13424">
    <property type="entry name" value="TPR_12"/>
    <property type="match status" value="2"/>
</dbReference>
<dbReference type="Proteomes" id="UP000663881">
    <property type="component" value="Unassembled WGS sequence"/>
</dbReference>
<protein>
    <submittedName>
        <fullName evidence="4">Uncharacterized protein</fullName>
    </submittedName>
</protein>
<dbReference type="InterPro" id="IPR019734">
    <property type="entry name" value="TPR_rpt"/>
</dbReference>
<dbReference type="OrthoDB" id="10051994at2759"/>
<dbReference type="SUPFAM" id="SSF48452">
    <property type="entry name" value="TPR-like"/>
    <property type="match status" value="2"/>
</dbReference>
<organism evidence="4 6">
    <name type="scientific">Adineta steineri</name>
    <dbReference type="NCBI Taxonomy" id="433720"/>
    <lineage>
        <taxon>Eukaryota</taxon>
        <taxon>Metazoa</taxon>
        <taxon>Spiralia</taxon>
        <taxon>Gnathifera</taxon>
        <taxon>Rotifera</taxon>
        <taxon>Eurotatoria</taxon>
        <taxon>Bdelloidea</taxon>
        <taxon>Adinetida</taxon>
        <taxon>Adinetidae</taxon>
        <taxon>Adineta</taxon>
    </lineage>
</organism>
<evidence type="ECO:0000313" key="6">
    <source>
        <dbReference type="Proteomes" id="UP000663891"/>
    </source>
</evidence>
<dbReference type="AlphaFoldDB" id="A0A815TDD7"/>
<evidence type="ECO:0000313" key="5">
    <source>
        <dbReference type="EMBL" id="CAF3779650.1"/>
    </source>
</evidence>
<evidence type="ECO:0000256" key="3">
    <source>
        <dbReference type="PROSITE-ProRule" id="PRU00339"/>
    </source>
</evidence>
<accession>A0A815TDD7</accession>
<dbReference type="SUPFAM" id="SSF56399">
    <property type="entry name" value="ADP-ribosylation"/>
    <property type="match status" value="1"/>
</dbReference>
<keyword evidence="1" id="KW-0677">Repeat</keyword>
<comment type="caution">
    <text evidence="4">The sequence shown here is derived from an EMBL/GenBank/DDBJ whole genome shotgun (WGS) entry which is preliminary data.</text>
</comment>
<dbReference type="PANTHER" id="PTHR45641:SF19">
    <property type="entry name" value="NEPHROCYSTIN-3"/>
    <property type="match status" value="1"/>
</dbReference>
<keyword evidence="2 3" id="KW-0802">TPR repeat</keyword>
<dbReference type="Gene3D" id="1.25.40.10">
    <property type="entry name" value="Tetratricopeptide repeat domain"/>
    <property type="match status" value="4"/>
</dbReference>
<dbReference type="Proteomes" id="UP000663891">
    <property type="component" value="Unassembled WGS sequence"/>
</dbReference>
<evidence type="ECO:0000313" key="4">
    <source>
        <dbReference type="EMBL" id="CAF1504375.1"/>
    </source>
</evidence>
<evidence type="ECO:0000256" key="2">
    <source>
        <dbReference type="ARBA" id="ARBA00022803"/>
    </source>
</evidence>
<dbReference type="EMBL" id="CAJNON010002232">
    <property type="protein sequence ID" value="CAF1504375.1"/>
    <property type="molecule type" value="Genomic_DNA"/>
</dbReference>
<dbReference type="InterPro" id="IPR011990">
    <property type="entry name" value="TPR-like_helical_dom_sf"/>
</dbReference>
<feature type="repeat" description="TPR" evidence="3">
    <location>
        <begin position="720"/>
        <end position="753"/>
    </location>
</feature>
<dbReference type="Gene3D" id="3.90.176.10">
    <property type="entry name" value="Toxin ADP-ribosyltransferase, Chain A, domain 1"/>
    <property type="match status" value="1"/>
</dbReference>
<reference evidence="4" key="1">
    <citation type="submission" date="2021-02" db="EMBL/GenBank/DDBJ databases">
        <authorList>
            <person name="Nowell W R."/>
        </authorList>
    </citation>
    <scope>NUCLEOTIDE SEQUENCE</scope>
</reference>
<dbReference type="PROSITE" id="PS51996">
    <property type="entry name" value="TR_MART"/>
    <property type="match status" value="1"/>
</dbReference>
<dbReference type="PANTHER" id="PTHR45641">
    <property type="entry name" value="TETRATRICOPEPTIDE REPEAT PROTEIN (AFU_ORTHOLOGUE AFUA_6G03870)"/>
    <property type="match status" value="1"/>
</dbReference>
<dbReference type="SMART" id="SM00028">
    <property type="entry name" value="TPR"/>
    <property type="match status" value="6"/>
</dbReference>